<evidence type="ECO:0000313" key="1">
    <source>
        <dbReference type="EMBL" id="GAA0263642.1"/>
    </source>
</evidence>
<protein>
    <recommendedName>
        <fullName evidence="3">Bacterial mobilisation domain-containing protein</fullName>
    </recommendedName>
</protein>
<proteinExistence type="predicted"/>
<gene>
    <name evidence="1" type="ORF">GCM10010492_75880</name>
</gene>
<evidence type="ECO:0000313" key="2">
    <source>
        <dbReference type="Proteomes" id="UP001500416"/>
    </source>
</evidence>
<organism evidence="1 2">
    <name type="scientific">Saccharothrix mutabilis subsp. mutabilis</name>
    <dbReference type="NCBI Taxonomy" id="66855"/>
    <lineage>
        <taxon>Bacteria</taxon>
        <taxon>Bacillati</taxon>
        <taxon>Actinomycetota</taxon>
        <taxon>Actinomycetes</taxon>
        <taxon>Pseudonocardiales</taxon>
        <taxon>Pseudonocardiaceae</taxon>
        <taxon>Saccharothrix</taxon>
    </lineage>
</organism>
<evidence type="ECO:0008006" key="3">
    <source>
        <dbReference type="Google" id="ProtNLM"/>
    </source>
</evidence>
<dbReference type="EMBL" id="BAAABU010000036">
    <property type="protein sequence ID" value="GAA0263642.1"/>
    <property type="molecule type" value="Genomic_DNA"/>
</dbReference>
<accession>A0ABN0UWH8</accession>
<reference evidence="1 2" key="1">
    <citation type="journal article" date="2019" name="Int. J. Syst. Evol. Microbiol.">
        <title>The Global Catalogue of Microorganisms (GCM) 10K type strain sequencing project: providing services to taxonomists for standard genome sequencing and annotation.</title>
        <authorList>
            <consortium name="The Broad Institute Genomics Platform"/>
            <consortium name="The Broad Institute Genome Sequencing Center for Infectious Disease"/>
            <person name="Wu L."/>
            <person name="Ma J."/>
        </authorList>
    </citation>
    <scope>NUCLEOTIDE SEQUENCE [LARGE SCALE GENOMIC DNA]</scope>
    <source>
        <strain evidence="1 2">JCM 3380</strain>
    </source>
</reference>
<keyword evidence="2" id="KW-1185">Reference proteome</keyword>
<dbReference type="Proteomes" id="UP001500416">
    <property type="component" value="Unassembled WGS sequence"/>
</dbReference>
<comment type="caution">
    <text evidence="1">The sequence shown here is derived from an EMBL/GenBank/DDBJ whole genome shotgun (WGS) entry which is preliminary data.</text>
</comment>
<name>A0ABN0UWH8_9PSEU</name>
<sequence length="72" mass="8195">MHQQRHWVAEWEAAAVKLSRSGSALNQLARRANSGHVVGQQQLQAALTYHHRVLDELHRVLGAVDQHRGTRR</sequence>